<reference evidence="2 3" key="1">
    <citation type="journal article" date="2018" name="Mycol. Prog.">
        <title>Coniella lustricola, a new species from submerged detritus.</title>
        <authorList>
            <person name="Raudabaugh D.B."/>
            <person name="Iturriaga T."/>
            <person name="Carver A."/>
            <person name="Mondo S."/>
            <person name="Pangilinan J."/>
            <person name="Lipzen A."/>
            <person name="He G."/>
            <person name="Amirebrahimi M."/>
            <person name="Grigoriev I.V."/>
            <person name="Miller A.N."/>
        </authorList>
    </citation>
    <scope>NUCLEOTIDE SEQUENCE [LARGE SCALE GENOMIC DNA]</scope>
    <source>
        <strain evidence="2 3">B22-T-1</strain>
    </source>
</reference>
<dbReference type="AlphaFoldDB" id="A0A2T2ZU18"/>
<dbReference type="EMBL" id="KZ678693">
    <property type="protein sequence ID" value="PSR76835.1"/>
    <property type="molecule type" value="Genomic_DNA"/>
</dbReference>
<evidence type="ECO:0000256" key="1">
    <source>
        <dbReference type="SAM" id="Phobius"/>
    </source>
</evidence>
<dbReference type="OrthoDB" id="4940902at2759"/>
<sequence>MDESRLAVAGPSLNLGLLDFGLAALRVSQWTSSLLAYASLDLLDHHSRVIRFAQNERLRVVQLLSFISLLYATLVICGVHICKTLHLRRVWRVCAVVSLPGDLAMMGICLANVTLLASSGLPADCHGFTRPSYEQDGLLRQQPTTTATGFETIRLGSWPAAGLSPELDRFCAFPRTVYGLSVLAM</sequence>
<keyword evidence="1" id="KW-1133">Transmembrane helix</keyword>
<protein>
    <submittedName>
        <fullName evidence="2">Uncharacterized protein</fullName>
    </submittedName>
</protein>
<keyword evidence="3" id="KW-1185">Reference proteome</keyword>
<feature type="transmembrane region" description="Helical" evidence="1">
    <location>
        <begin position="60"/>
        <end position="81"/>
    </location>
</feature>
<name>A0A2T2ZU18_9PEZI</name>
<organism evidence="2 3">
    <name type="scientific">Coniella lustricola</name>
    <dbReference type="NCBI Taxonomy" id="2025994"/>
    <lineage>
        <taxon>Eukaryota</taxon>
        <taxon>Fungi</taxon>
        <taxon>Dikarya</taxon>
        <taxon>Ascomycota</taxon>
        <taxon>Pezizomycotina</taxon>
        <taxon>Sordariomycetes</taxon>
        <taxon>Sordariomycetidae</taxon>
        <taxon>Diaporthales</taxon>
        <taxon>Schizoparmaceae</taxon>
        <taxon>Coniella</taxon>
    </lineage>
</organism>
<evidence type="ECO:0000313" key="2">
    <source>
        <dbReference type="EMBL" id="PSR76835.1"/>
    </source>
</evidence>
<keyword evidence="1" id="KW-0812">Transmembrane</keyword>
<keyword evidence="1" id="KW-0472">Membrane</keyword>
<dbReference type="Proteomes" id="UP000241462">
    <property type="component" value="Unassembled WGS sequence"/>
</dbReference>
<evidence type="ECO:0000313" key="3">
    <source>
        <dbReference type="Proteomes" id="UP000241462"/>
    </source>
</evidence>
<dbReference type="InParanoid" id="A0A2T2ZU18"/>
<proteinExistence type="predicted"/>
<gene>
    <name evidence="2" type="ORF">BD289DRAFT_486750</name>
</gene>
<accession>A0A2T2ZU18</accession>